<dbReference type="EMBL" id="CVMT01000005">
    <property type="protein sequence ID" value="CRG88771.1"/>
    <property type="molecule type" value="Genomic_DNA"/>
</dbReference>
<reference evidence="3 4" key="1">
    <citation type="submission" date="2015-04" db="EMBL/GenBank/DDBJ databases">
        <authorList>
            <person name="Syromyatnikov M.Y."/>
            <person name="Popov V.N."/>
        </authorList>
    </citation>
    <scope>NUCLEOTIDE SEQUENCE [LARGE SCALE GENOMIC DNA]</scope>
    <source>
        <strain evidence="3">WF-38-12</strain>
    </source>
</reference>
<feature type="transmembrane region" description="Helical" evidence="1">
    <location>
        <begin position="219"/>
        <end position="240"/>
    </location>
</feature>
<dbReference type="InterPro" id="IPR056119">
    <property type="entry name" value="DUF7702"/>
</dbReference>
<keyword evidence="1" id="KW-0812">Transmembrane</keyword>
<dbReference type="PANTHER" id="PTHR42109:SF2">
    <property type="entry name" value="INTEGRAL MEMBRANE PROTEIN"/>
    <property type="match status" value="1"/>
</dbReference>
<protein>
    <recommendedName>
        <fullName evidence="2">DUF7702 domain-containing protein</fullName>
    </recommendedName>
</protein>
<keyword evidence="1" id="KW-1133">Transmembrane helix</keyword>
<feature type="transmembrane region" description="Helical" evidence="1">
    <location>
        <begin position="110"/>
        <end position="129"/>
    </location>
</feature>
<feature type="transmembrane region" description="Helical" evidence="1">
    <location>
        <begin position="179"/>
        <end position="199"/>
    </location>
</feature>
<accession>A0A0U1M1C6</accession>
<keyword evidence="1" id="KW-0472">Membrane</keyword>
<feature type="transmembrane region" description="Helical" evidence="1">
    <location>
        <begin position="149"/>
        <end position="167"/>
    </location>
</feature>
<sequence length="316" mass="35152">MTIDYRHGISILELIAFVPALVMSILLAWRHGFGRTAGWYFFILFSLLRIVGNCCYLATLNDPENRGLYIAWAICSSIGMSPLLFGVLYNLSRVNDSIQRKTGKGFWPQIFRIFGFITLLAIILNIVGITGTSSLQGGVKSTETKVAMILYLVSWVGLVGLILMVSTRYTSIEAGEHRLFFAVAICTPILVIRLGYSYMATFGHNPHFNLVTGNETIQLVMVVIEEIIIVYIMLLTGLTLDTRQKVVYKAASSVENGETAYDPYSGNVNPEVSQGNDYCSSAPARKPKRPIRGGPIHMLVAYTMNKMDERRENSAQ</sequence>
<feature type="transmembrane region" description="Helical" evidence="1">
    <location>
        <begin position="67"/>
        <end position="89"/>
    </location>
</feature>
<evidence type="ECO:0000313" key="4">
    <source>
        <dbReference type="Proteomes" id="UP000054383"/>
    </source>
</evidence>
<feature type="transmembrane region" description="Helical" evidence="1">
    <location>
        <begin position="6"/>
        <end position="27"/>
    </location>
</feature>
<feature type="transmembrane region" description="Helical" evidence="1">
    <location>
        <begin position="39"/>
        <end position="61"/>
    </location>
</feature>
<evidence type="ECO:0000259" key="2">
    <source>
        <dbReference type="Pfam" id="PF24800"/>
    </source>
</evidence>
<evidence type="ECO:0000313" key="3">
    <source>
        <dbReference type="EMBL" id="CRG88771.1"/>
    </source>
</evidence>
<evidence type="ECO:0000256" key="1">
    <source>
        <dbReference type="SAM" id="Phobius"/>
    </source>
</evidence>
<dbReference type="AlphaFoldDB" id="A0A0U1M1C6"/>
<gene>
    <name evidence="3" type="ORF">PISL3812_05805</name>
</gene>
<dbReference type="STRING" id="28573.A0A0U1M1C6"/>
<feature type="domain" description="DUF7702" evidence="2">
    <location>
        <begin position="3"/>
        <end position="242"/>
    </location>
</feature>
<dbReference type="Pfam" id="PF24800">
    <property type="entry name" value="DUF7702"/>
    <property type="match status" value="1"/>
</dbReference>
<dbReference type="PANTHER" id="PTHR42109">
    <property type="entry name" value="UNPLACED GENOMIC SCAFFOLD UM_SCAF_CONTIG_1.265, WHOLE GENOME SHOTGUN SEQUENCE"/>
    <property type="match status" value="1"/>
</dbReference>
<dbReference type="Proteomes" id="UP000054383">
    <property type="component" value="Unassembled WGS sequence"/>
</dbReference>
<organism evidence="3 4">
    <name type="scientific">Talaromyces islandicus</name>
    <name type="common">Penicillium islandicum</name>
    <dbReference type="NCBI Taxonomy" id="28573"/>
    <lineage>
        <taxon>Eukaryota</taxon>
        <taxon>Fungi</taxon>
        <taxon>Dikarya</taxon>
        <taxon>Ascomycota</taxon>
        <taxon>Pezizomycotina</taxon>
        <taxon>Eurotiomycetes</taxon>
        <taxon>Eurotiomycetidae</taxon>
        <taxon>Eurotiales</taxon>
        <taxon>Trichocomaceae</taxon>
        <taxon>Talaromyces</taxon>
        <taxon>Talaromyces sect. Islandici</taxon>
    </lineage>
</organism>
<proteinExistence type="predicted"/>
<dbReference type="OMA" id="LCKTHGF"/>
<dbReference type="OrthoDB" id="2560628at2759"/>
<name>A0A0U1M1C6_TALIS</name>
<keyword evidence="4" id="KW-1185">Reference proteome</keyword>